<reference evidence="2 3" key="1">
    <citation type="submission" date="2015-04" db="EMBL/GenBank/DDBJ databases">
        <authorList>
            <person name="Heijne W.H."/>
            <person name="Fedorova N.D."/>
            <person name="Nierman W.C."/>
            <person name="Vollebregt A.W."/>
            <person name="Zhao Z."/>
            <person name="Wu L."/>
            <person name="Kumar M."/>
            <person name="Stam H."/>
            <person name="van den Berg M.A."/>
            <person name="Pel H.J."/>
        </authorList>
    </citation>
    <scope>NUCLEOTIDE SEQUENCE [LARGE SCALE GENOMIC DNA]</scope>
    <source>
        <strain evidence="2 3">CBS 393.64</strain>
    </source>
</reference>
<comment type="caution">
    <text evidence="2">The sequence shown here is derived from an EMBL/GenBank/DDBJ whole genome shotgun (WGS) entry which is preliminary data.</text>
</comment>
<evidence type="ECO:0000313" key="3">
    <source>
        <dbReference type="Proteomes" id="UP000053958"/>
    </source>
</evidence>
<evidence type="ECO:0000256" key="1">
    <source>
        <dbReference type="SAM" id="SignalP"/>
    </source>
</evidence>
<sequence>MPSRLEFLFFLSAGVFIALFPALPHAASSTFNIYAYGGSAMGGLPLLYYEGYAYVNNATSANSSFTSIYFTESPDSPTTWIAHPNTTASSNANANFTNQALAIPRAGSSTKQIGFVSGNSSAANNETVPEFHLYGETVFVVNSTSGEWETRFYAGETDSEGVWMLLWGADEEEEEGVFPVSLRTMPPSNYTVSLIQKSSRQTTSYYPSSPGKANVLCIEKIESKVIVPTYQGDNDQFFCKIV</sequence>
<evidence type="ECO:0000313" key="2">
    <source>
        <dbReference type="EMBL" id="KKA23977.1"/>
    </source>
</evidence>
<protein>
    <submittedName>
        <fullName evidence="2">Uncharacterized protein</fullName>
    </submittedName>
</protein>
<feature type="chain" id="PRO_5002482178" evidence="1">
    <location>
        <begin position="30"/>
        <end position="242"/>
    </location>
</feature>
<feature type="signal peptide" evidence="1">
    <location>
        <begin position="1"/>
        <end position="29"/>
    </location>
</feature>
<proteinExistence type="predicted"/>
<dbReference type="Proteomes" id="UP000053958">
    <property type="component" value="Unassembled WGS sequence"/>
</dbReference>
<dbReference type="RefSeq" id="XP_013330589.1">
    <property type="nucleotide sequence ID" value="XM_013475135.1"/>
</dbReference>
<keyword evidence="3" id="KW-1185">Reference proteome</keyword>
<dbReference type="EMBL" id="LASV01000079">
    <property type="protein sequence ID" value="KKA23977.1"/>
    <property type="molecule type" value="Genomic_DNA"/>
</dbReference>
<keyword evidence="1" id="KW-0732">Signal</keyword>
<name>A0A0F4Z0C5_RASE3</name>
<organism evidence="2 3">
    <name type="scientific">Rasamsonia emersonii (strain ATCC 16479 / CBS 393.64 / IMI 116815)</name>
    <dbReference type="NCBI Taxonomy" id="1408163"/>
    <lineage>
        <taxon>Eukaryota</taxon>
        <taxon>Fungi</taxon>
        <taxon>Dikarya</taxon>
        <taxon>Ascomycota</taxon>
        <taxon>Pezizomycotina</taxon>
        <taxon>Eurotiomycetes</taxon>
        <taxon>Eurotiomycetidae</taxon>
        <taxon>Eurotiales</taxon>
        <taxon>Trichocomaceae</taxon>
        <taxon>Rasamsonia</taxon>
    </lineage>
</organism>
<accession>A0A0F4Z0C5</accession>
<dbReference type="OrthoDB" id="4224484at2759"/>
<dbReference type="GeneID" id="25314310"/>
<dbReference type="AlphaFoldDB" id="A0A0F4Z0C5"/>
<gene>
    <name evidence="2" type="ORF">T310_1959</name>
</gene>